<protein>
    <recommendedName>
        <fullName evidence="1">F-box domain-containing protein</fullName>
    </recommendedName>
</protein>
<gene>
    <name evidence="2" type="ORF">BRADI_1g77485v3</name>
</gene>
<dbReference type="EnsemblPlants" id="KQK23997">
    <property type="protein sequence ID" value="KQK23997"/>
    <property type="gene ID" value="BRADI_1g77485v3"/>
</dbReference>
<evidence type="ECO:0000313" key="3">
    <source>
        <dbReference type="EnsemblPlants" id="KQK23997"/>
    </source>
</evidence>
<keyword evidence="4" id="KW-1185">Reference proteome</keyword>
<dbReference type="Pfam" id="PF00646">
    <property type="entry name" value="F-box"/>
    <property type="match status" value="1"/>
</dbReference>
<dbReference type="SMART" id="SM00256">
    <property type="entry name" value="FBOX"/>
    <property type="match status" value="1"/>
</dbReference>
<organism evidence="2">
    <name type="scientific">Brachypodium distachyon</name>
    <name type="common">Purple false brome</name>
    <name type="synonym">Trachynia distachya</name>
    <dbReference type="NCBI Taxonomy" id="15368"/>
    <lineage>
        <taxon>Eukaryota</taxon>
        <taxon>Viridiplantae</taxon>
        <taxon>Streptophyta</taxon>
        <taxon>Embryophyta</taxon>
        <taxon>Tracheophyta</taxon>
        <taxon>Spermatophyta</taxon>
        <taxon>Magnoliopsida</taxon>
        <taxon>Liliopsida</taxon>
        <taxon>Poales</taxon>
        <taxon>Poaceae</taxon>
        <taxon>BOP clade</taxon>
        <taxon>Pooideae</taxon>
        <taxon>Stipodae</taxon>
        <taxon>Brachypodieae</taxon>
        <taxon>Brachypodium</taxon>
    </lineage>
</organism>
<evidence type="ECO:0000313" key="4">
    <source>
        <dbReference type="Proteomes" id="UP000008810"/>
    </source>
</evidence>
<accession>A0A0Q3HMV0</accession>
<dbReference type="Gene3D" id="1.20.1280.50">
    <property type="match status" value="1"/>
</dbReference>
<reference evidence="2" key="2">
    <citation type="submission" date="2017-06" db="EMBL/GenBank/DDBJ databases">
        <title>WGS assembly of Brachypodium distachyon.</title>
        <authorList>
            <consortium name="The International Brachypodium Initiative"/>
            <person name="Lucas S."/>
            <person name="Harmon-Smith M."/>
            <person name="Lail K."/>
            <person name="Tice H."/>
            <person name="Grimwood J."/>
            <person name="Bruce D."/>
            <person name="Barry K."/>
            <person name="Shu S."/>
            <person name="Lindquist E."/>
            <person name="Wang M."/>
            <person name="Pitluck S."/>
            <person name="Vogel J.P."/>
            <person name="Garvin D.F."/>
            <person name="Mockler T.C."/>
            <person name="Schmutz J."/>
            <person name="Rokhsar D."/>
            <person name="Bevan M.W."/>
        </authorList>
    </citation>
    <scope>NUCLEOTIDE SEQUENCE</scope>
    <source>
        <strain evidence="2">Bd21</strain>
    </source>
</reference>
<dbReference type="PANTHER" id="PTHR34591">
    <property type="entry name" value="OS03G0653100 PROTEIN-RELATED"/>
    <property type="match status" value="1"/>
</dbReference>
<name>A0A0Q3HMV0_BRADI</name>
<dbReference type="OrthoDB" id="696044at2759"/>
<evidence type="ECO:0000313" key="2">
    <source>
        <dbReference type="EMBL" id="KQK23997.1"/>
    </source>
</evidence>
<feature type="domain" description="F-box" evidence="1">
    <location>
        <begin position="16"/>
        <end position="57"/>
    </location>
</feature>
<sequence length="390" mass="44629">MDANYAAADAANGICFPYNVLLDILRRVPGRALAASCRLVCRSWRGIVDSHGLLLPHVFPRVFPGVYASYCGHRRRPLFWNDWEHRAQQHCNGLFLLSDYYCSYTTDVFVCNPATLRYARLPRSPAVPATSVVEGMFLAFDPAVSRHYEVFCFPTEKKLDSESDCSCTDSEPDSWIDLEHPFLPTLFGEEEPYESETPAEEPEERVLHVPVFSSRNGKWESREFTPGRRVSRRLYDVVTAPCSKKVGRWWPAEYWRGSLYVQCLRGVLVILRCSEGTYDMVQLPGDPYGEEDLFPNSLPKRCVLANYDRGICYVVLKELQLKVWELTELGEGQLGWTLTHEANLEAHDRTYLGYIYPLQHHQQAREIVGALPYRPCYIDALPARKTSTPS</sequence>
<dbReference type="InterPro" id="IPR036047">
    <property type="entry name" value="F-box-like_dom_sf"/>
</dbReference>
<dbReference type="AlphaFoldDB" id="A0A0Q3HMV0"/>
<dbReference type="EMBL" id="CM000880">
    <property type="protein sequence ID" value="KQK23997.1"/>
    <property type="molecule type" value="Genomic_DNA"/>
</dbReference>
<dbReference type="InParanoid" id="A0A0Q3HMV0"/>
<dbReference type="SUPFAM" id="SSF81383">
    <property type="entry name" value="F-box domain"/>
    <property type="match status" value="1"/>
</dbReference>
<dbReference type="Proteomes" id="UP000008810">
    <property type="component" value="Chromosome 1"/>
</dbReference>
<dbReference type="InterPro" id="IPR001810">
    <property type="entry name" value="F-box_dom"/>
</dbReference>
<reference evidence="2 3" key="1">
    <citation type="journal article" date="2010" name="Nature">
        <title>Genome sequencing and analysis of the model grass Brachypodium distachyon.</title>
        <authorList>
            <consortium name="International Brachypodium Initiative"/>
        </authorList>
    </citation>
    <scope>NUCLEOTIDE SEQUENCE [LARGE SCALE GENOMIC DNA]</scope>
    <source>
        <strain evidence="2 3">Bd21</strain>
    </source>
</reference>
<dbReference type="Gramene" id="KQK23997">
    <property type="protein sequence ID" value="KQK23997"/>
    <property type="gene ID" value="BRADI_1g77485v3"/>
</dbReference>
<dbReference type="PANTHER" id="PTHR34591:SF53">
    <property type="entry name" value="F-BOX DOMAIN-CONTAINING PROTEIN"/>
    <property type="match status" value="1"/>
</dbReference>
<proteinExistence type="predicted"/>
<reference evidence="3" key="3">
    <citation type="submission" date="2018-08" db="UniProtKB">
        <authorList>
            <consortium name="EnsemblPlants"/>
        </authorList>
    </citation>
    <scope>IDENTIFICATION</scope>
    <source>
        <strain evidence="3">cv. Bd21</strain>
    </source>
</reference>
<evidence type="ECO:0000259" key="1">
    <source>
        <dbReference type="SMART" id="SM00256"/>
    </source>
</evidence>